<feature type="non-terminal residue" evidence="1">
    <location>
        <position position="1"/>
    </location>
</feature>
<name>A0A5E4B3E9_MARMO</name>
<keyword evidence="2" id="KW-1185">Reference proteome</keyword>
<evidence type="ECO:0000313" key="1">
    <source>
        <dbReference type="EMBL" id="VTJ63596.1"/>
    </source>
</evidence>
<evidence type="ECO:0000313" key="2">
    <source>
        <dbReference type="Proteomes" id="UP000335636"/>
    </source>
</evidence>
<dbReference type="EMBL" id="CABDUW010000234">
    <property type="protein sequence ID" value="VTJ63596.1"/>
    <property type="molecule type" value="Genomic_DNA"/>
</dbReference>
<protein>
    <submittedName>
        <fullName evidence="1">Uncharacterized protein</fullName>
    </submittedName>
</protein>
<proteinExistence type="predicted"/>
<comment type="caution">
    <text evidence="1">The sequence shown here is derived from an EMBL/GenBank/DDBJ whole genome shotgun (WGS) entry which is preliminary data.</text>
</comment>
<dbReference type="Proteomes" id="UP000335636">
    <property type="component" value="Unassembled WGS sequence"/>
</dbReference>
<accession>A0A5E4B3E9</accession>
<sequence length="54" mass="5884">LCSPRRMSWVSQAKELTLALEKDRSLIINTVTSHLHTELSTVAVVHTANLGGVV</sequence>
<dbReference type="AlphaFoldDB" id="A0A5E4B3E9"/>
<organism evidence="1 2">
    <name type="scientific">Marmota monax</name>
    <name type="common">Woodchuck</name>
    <dbReference type="NCBI Taxonomy" id="9995"/>
    <lineage>
        <taxon>Eukaryota</taxon>
        <taxon>Metazoa</taxon>
        <taxon>Chordata</taxon>
        <taxon>Craniata</taxon>
        <taxon>Vertebrata</taxon>
        <taxon>Euteleostomi</taxon>
        <taxon>Mammalia</taxon>
        <taxon>Eutheria</taxon>
        <taxon>Euarchontoglires</taxon>
        <taxon>Glires</taxon>
        <taxon>Rodentia</taxon>
        <taxon>Sciuromorpha</taxon>
        <taxon>Sciuridae</taxon>
        <taxon>Xerinae</taxon>
        <taxon>Marmotini</taxon>
        <taxon>Marmota</taxon>
    </lineage>
</organism>
<reference evidence="1" key="1">
    <citation type="submission" date="2019-04" db="EMBL/GenBank/DDBJ databases">
        <authorList>
            <person name="Alioto T."/>
            <person name="Alioto T."/>
        </authorList>
    </citation>
    <scope>NUCLEOTIDE SEQUENCE [LARGE SCALE GENOMIC DNA]</scope>
</reference>
<gene>
    <name evidence="1" type="ORF">MONAX_5E018516</name>
</gene>